<keyword evidence="1" id="KW-0808">Transferase</keyword>
<evidence type="ECO:0000313" key="1">
    <source>
        <dbReference type="EMBL" id="KLU02721.1"/>
    </source>
</evidence>
<reference evidence="1" key="1">
    <citation type="submission" date="2015-05" db="EMBL/GenBank/DDBJ databases">
        <title>Permanent draft genome of Rhodopirellula islandicus K833.</title>
        <authorList>
            <person name="Kizina J."/>
            <person name="Richter M."/>
            <person name="Glockner F.O."/>
            <person name="Harder J."/>
        </authorList>
    </citation>
    <scope>NUCLEOTIDE SEQUENCE [LARGE SCALE GENOMIC DNA]</scope>
    <source>
        <strain evidence="1">K833</strain>
    </source>
</reference>
<dbReference type="Pfam" id="PF13177">
    <property type="entry name" value="DNA_pol3_delta2"/>
    <property type="match status" value="1"/>
</dbReference>
<name>A0A0J1B8E0_RHOIS</name>
<dbReference type="EMBL" id="LECT01000044">
    <property type="protein sequence ID" value="KLU02721.1"/>
    <property type="molecule type" value="Genomic_DNA"/>
</dbReference>
<dbReference type="PANTHER" id="PTHR11669:SF8">
    <property type="entry name" value="DNA POLYMERASE III SUBUNIT DELTA"/>
    <property type="match status" value="1"/>
</dbReference>
<dbReference type="InterPro" id="IPR027417">
    <property type="entry name" value="P-loop_NTPase"/>
</dbReference>
<dbReference type="PANTHER" id="PTHR11669">
    <property type="entry name" value="REPLICATION FACTOR C / DNA POLYMERASE III GAMMA-TAU SUBUNIT"/>
    <property type="match status" value="1"/>
</dbReference>
<dbReference type="GO" id="GO:0006261">
    <property type="term" value="P:DNA-templated DNA replication"/>
    <property type="evidence" value="ECO:0007669"/>
    <property type="project" value="TreeGrafter"/>
</dbReference>
<comment type="caution">
    <text evidence="1">The sequence shown here is derived from an EMBL/GenBank/DDBJ whole genome shotgun (WGS) entry which is preliminary data.</text>
</comment>
<dbReference type="Proteomes" id="UP000036367">
    <property type="component" value="Unassembled WGS sequence"/>
</dbReference>
<keyword evidence="2" id="KW-1185">Reference proteome</keyword>
<dbReference type="STRING" id="595434.RISK_005787"/>
<evidence type="ECO:0000313" key="2">
    <source>
        <dbReference type="Proteomes" id="UP000036367"/>
    </source>
</evidence>
<accession>A0A0J1B8E0</accession>
<dbReference type="RefSeq" id="WP_047816668.1">
    <property type="nucleotide sequence ID" value="NZ_LECT01000044.1"/>
</dbReference>
<dbReference type="FunFam" id="3.40.50.300:FF:005244">
    <property type="entry name" value="DNA polymerase III delta prime subunit"/>
    <property type="match status" value="1"/>
</dbReference>
<proteinExistence type="predicted"/>
<dbReference type="SUPFAM" id="SSF52540">
    <property type="entry name" value="P-loop containing nucleoside triphosphate hydrolases"/>
    <property type="match status" value="1"/>
</dbReference>
<protein>
    <submittedName>
        <fullName evidence="1">DNA polymerase III delta prime subunit</fullName>
        <ecNumber evidence="1">2.7.7.7</ecNumber>
    </submittedName>
</protein>
<dbReference type="PATRIC" id="fig|595434.4.peg.5493"/>
<sequence length="376" mass="40813">MSAKKASGSSPKAAKTTRAIALDAPPLNSWNELIGHDSLVAGLSTAIRLGRLGGSLLFVGPSGVGKTSASILLAQTLLCERSTARDMAPCCECPSCIQVRAGTHPDFIQVRKPDDKTLIPLELLIGPVDARLQEGFCHDVHLRPMQAQRKVAILHDADFLNEEGANCLLKTLEEPPANALIILIGSSEQRQLPTIRSRCQILRFQTPVGEAGRNLLRKQLDHYQSQHEDEPLPPISDDALDAAIELSAGDMHVAARLARGGGEQIREALWNQLAAPVPDPTAIARLINGHLDSISKDVPKRRAALRDVFSIAVQHYRRQLRSDANAGEYDPATHRRLDRTLRTFREIDRSANLGTLVDCYAADLTLATTGDRGAIG</sequence>
<dbReference type="AlphaFoldDB" id="A0A0J1B8E0"/>
<keyword evidence="1" id="KW-0548">Nucleotidyltransferase</keyword>
<dbReference type="Gene3D" id="3.40.50.300">
    <property type="entry name" value="P-loop containing nucleotide triphosphate hydrolases"/>
    <property type="match status" value="1"/>
</dbReference>
<gene>
    <name evidence="1" type="ORF">RISK_005787</name>
</gene>
<dbReference type="InterPro" id="IPR050238">
    <property type="entry name" value="DNA_Rep/Repair_Clamp_Loader"/>
</dbReference>
<dbReference type="OrthoDB" id="9810148at2"/>
<organism evidence="1 2">
    <name type="scientific">Rhodopirellula islandica</name>
    <dbReference type="NCBI Taxonomy" id="595434"/>
    <lineage>
        <taxon>Bacteria</taxon>
        <taxon>Pseudomonadati</taxon>
        <taxon>Planctomycetota</taxon>
        <taxon>Planctomycetia</taxon>
        <taxon>Pirellulales</taxon>
        <taxon>Pirellulaceae</taxon>
        <taxon>Rhodopirellula</taxon>
    </lineage>
</organism>
<dbReference type="GO" id="GO:0003887">
    <property type="term" value="F:DNA-directed DNA polymerase activity"/>
    <property type="evidence" value="ECO:0007669"/>
    <property type="project" value="UniProtKB-EC"/>
</dbReference>
<dbReference type="EC" id="2.7.7.7" evidence="1"/>